<comment type="caution">
    <text evidence="9">The sequence shown here is derived from an EMBL/GenBank/DDBJ whole genome shotgun (WGS) entry which is preliminary data.</text>
</comment>
<dbReference type="InterPro" id="IPR020846">
    <property type="entry name" value="MFS_dom"/>
</dbReference>
<feature type="transmembrane region" description="Helical" evidence="7">
    <location>
        <begin position="533"/>
        <end position="559"/>
    </location>
</feature>
<dbReference type="Proteomes" id="UP000077002">
    <property type="component" value="Unassembled WGS sequence"/>
</dbReference>
<dbReference type="PANTHER" id="PTHR48022:SF31">
    <property type="entry name" value="HEXOSE TRANSPORTER"/>
    <property type="match status" value="1"/>
</dbReference>
<dbReference type="NCBIfam" id="TIGR00879">
    <property type="entry name" value="SP"/>
    <property type="match status" value="1"/>
</dbReference>
<dbReference type="InterPro" id="IPR005828">
    <property type="entry name" value="MFS_sugar_transport-like"/>
</dbReference>
<keyword evidence="4 7" id="KW-0812">Transmembrane</keyword>
<dbReference type="GO" id="GO:0016020">
    <property type="term" value="C:membrane"/>
    <property type="evidence" value="ECO:0007669"/>
    <property type="project" value="UniProtKB-SubCell"/>
</dbReference>
<dbReference type="InterPro" id="IPR005829">
    <property type="entry name" value="Sugar_transporter_CS"/>
</dbReference>
<dbReference type="SUPFAM" id="SSF103473">
    <property type="entry name" value="MFS general substrate transporter"/>
    <property type="match status" value="1"/>
</dbReference>
<dbReference type="PROSITE" id="PS50850">
    <property type="entry name" value="MFS"/>
    <property type="match status" value="1"/>
</dbReference>
<keyword evidence="5 7" id="KW-1133">Transmembrane helix</keyword>
<protein>
    <recommendedName>
        <fullName evidence="8">Major facilitator superfamily (MFS) profile domain-containing protein</fullName>
    </recommendedName>
</protein>
<dbReference type="OrthoDB" id="4540492at2759"/>
<organism evidence="9 10">
    <name type="scientific">Fonsecaea monophora</name>
    <dbReference type="NCBI Taxonomy" id="254056"/>
    <lineage>
        <taxon>Eukaryota</taxon>
        <taxon>Fungi</taxon>
        <taxon>Dikarya</taxon>
        <taxon>Ascomycota</taxon>
        <taxon>Pezizomycotina</taxon>
        <taxon>Eurotiomycetes</taxon>
        <taxon>Chaetothyriomycetidae</taxon>
        <taxon>Chaetothyriales</taxon>
        <taxon>Herpotrichiellaceae</taxon>
        <taxon>Fonsecaea</taxon>
    </lineage>
</organism>
<dbReference type="AlphaFoldDB" id="A0A177EW27"/>
<dbReference type="InterPro" id="IPR003663">
    <property type="entry name" value="Sugar/inositol_transpt"/>
</dbReference>
<reference evidence="9 10" key="1">
    <citation type="submission" date="2016-03" db="EMBL/GenBank/DDBJ databases">
        <title>Draft genome sequence of the Fonsecaea monophora CBS 269.37.</title>
        <authorList>
            <person name="Bombassaro A."/>
            <person name="Vinicius W.A."/>
            <person name="De Hoog S."/>
            <person name="Sun J."/>
            <person name="Souza E.M."/>
            <person name="Raittz R.T."/>
            <person name="Costa F."/>
            <person name="Leao A.C."/>
            <person name="Tadra-Sfeir M.Z."/>
            <person name="Baura V."/>
            <person name="Balsanelli E."/>
            <person name="Pedrosa F.O."/>
            <person name="Moreno L.F."/>
            <person name="Steffens M.B."/>
            <person name="Xi L."/>
            <person name="Bocca A.L."/>
            <person name="Felipe M.S."/>
            <person name="Teixeira M."/>
            <person name="Telles Filho F.Q."/>
            <person name="Azevedo C.M."/>
            <person name="Gomes R."/>
            <person name="Vicente V.A."/>
        </authorList>
    </citation>
    <scope>NUCLEOTIDE SEQUENCE [LARGE SCALE GENOMIC DNA]</scope>
    <source>
        <strain evidence="9 10">CBS 269.37</strain>
    </source>
</reference>
<dbReference type="GeneID" id="34605430"/>
<dbReference type="Gene3D" id="1.20.1250.20">
    <property type="entry name" value="MFS general substrate transporter like domains"/>
    <property type="match status" value="1"/>
</dbReference>
<gene>
    <name evidence="9" type="ORF">AYO21_10308</name>
</gene>
<evidence type="ECO:0000256" key="1">
    <source>
        <dbReference type="ARBA" id="ARBA00004141"/>
    </source>
</evidence>
<dbReference type="PROSITE" id="PS00216">
    <property type="entry name" value="SUGAR_TRANSPORT_1"/>
    <property type="match status" value="1"/>
</dbReference>
<name>A0A177EW27_9EURO</name>
<evidence type="ECO:0000259" key="8">
    <source>
        <dbReference type="PROSITE" id="PS50850"/>
    </source>
</evidence>
<feature type="transmembrane region" description="Helical" evidence="7">
    <location>
        <begin position="233"/>
        <end position="252"/>
    </location>
</feature>
<evidence type="ECO:0000256" key="6">
    <source>
        <dbReference type="ARBA" id="ARBA00023136"/>
    </source>
</evidence>
<dbReference type="InterPro" id="IPR050360">
    <property type="entry name" value="MFS_Sugar_Transporters"/>
</dbReference>
<accession>A0A177EW27</accession>
<dbReference type="GO" id="GO:0005351">
    <property type="term" value="F:carbohydrate:proton symporter activity"/>
    <property type="evidence" value="ECO:0007669"/>
    <property type="project" value="TreeGrafter"/>
</dbReference>
<feature type="transmembrane region" description="Helical" evidence="7">
    <location>
        <begin position="351"/>
        <end position="368"/>
    </location>
</feature>
<dbReference type="PANTHER" id="PTHR48022">
    <property type="entry name" value="PLASTIDIC GLUCOSE TRANSPORTER 4"/>
    <property type="match status" value="1"/>
</dbReference>
<proteinExistence type="inferred from homology"/>
<feature type="transmembrane region" description="Helical" evidence="7">
    <location>
        <begin position="436"/>
        <end position="458"/>
    </location>
</feature>
<evidence type="ECO:0000256" key="2">
    <source>
        <dbReference type="ARBA" id="ARBA00010992"/>
    </source>
</evidence>
<dbReference type="EMBL" id="LVKK01000116">
    <property type="protein sequence ID" value="OAG35500.1"/>
    <property type="molecule type" value="Genomic_DNA"/>
</dbReference>
<evidence type="ECO:0000313" key="9">
    <source>
        <dbReference type="EMBL" id="OAG35500.1"/>
    </source>
</evidence>
<dbReference type="PROSITE" id="PS00217">
    <property type="entry name" value="SUGAR_TRANSPORT_2"/>
    <property type="match status" value="1"/>
</dbReference>
<dbReference type="Pfam" id="PF00083">
    <property type="entry name" value="Sugar_tr"/>
    <property type="match status" value="1"/>
</dbReference>
<keyword evidence="10" id="KW-1185">Reference proteome</keyword>
<dbReference type="InterPro" id="IPR036259">
    <property type="entry name" value="MFS_trans_sf"/>
</dbReference>
<dbReference type="FunFam" id="1.20.1250.20:FF:000134">
    <property type="entry name" value="MFS sugar transporter protein"/>
    <property type="match status" value="1"/>
</dbReference>
<comment type="subcellular location">
    <subcellularLocation>
        <location evidence="1">Membrane</location>
        <topology evidence="1">Multi-pass membrane protein</topology>
    </subcellularLocation>
</comment>
<feature type="transmembrane region" description="Helical" evidence="7">
    <location>
        <begin position="317"/>
        <end position="339"/>
    </location>
</feature>
<dbReference type="PRINTS" id="PR00171">
    <property type="entry name" value="SUGRTRNSPORT"/>
</dbReference>
<feature type="domain" description="Major facilitator superfamily (MFS) profile" evidence="8">
    <location>
        <begin position="190"/>
        <end position="625"/>
    </location>
</feature>
<keyword evidence="3" id="KW-0813">Transport</keyword>
<keyword evidence="6 7" id="KW-0472">Membrane</keyword>
<feature type="transmembrane region" description="Helical" evidence="7">
    <location>
        <begin position="502"/>
        <end position="527"/>
    </location>
</feature>
<feature type="transmembrane region" description="Helical" evidence="7">
    <location>
        <begin position="603"/>
        <end position="622"/>
    </location>
</feature>
<feature type="transmembrane region" description="Helical" evidence="7">
    <location>
        <begin position="571"/>
        <end position="591"/>
    </location>
</feature>
<feature type="transmembrane region" description="Helical" evidence="7">
    <location>
        <begin position="478"/>
        <end position="495"/>
    </location>
</feature>
<evidence type="ECO:0000313" key="10">
    <source>
        <dbReference type="Proteomes" id="UP000077002"/>
    </source>
</evidence>
<sequence>MAAAQVCPVVGTTNTVLPPKHPDFDMDKPGQVCPVTKATTDHHHNLHKHPGIFDSTNQDLAHAENCPALSKIVSRPEQQAMDEGICPVVGAVSTVLPPNHPSTSDAKHGDVCPVTNAKFEHHKDKVHEHPNLETAAKGAHATGHKIHHSVFDSAQPTRWDRTRIMGQWTRPAGPLSRFVPTSQMALLVAVVSVSVVDSVLLGYDSSIMGSLNVMPTYQNYFTLTTATKSLNTAISYVGGSCSALLAGFVVGWIGRWKSIMLSAVLTLIGAVIQTAAQNIGMFIAGRFIVGAALGVSQCACPTYVAETAPPKHRAVALGLYYACWGVGTLVASGVCYSTQHYSSTWAWRTPSLVQIIPSILCMIVLLFLPESPRFLIDRDRHDEALEVLAALNANGDKEAPVVLVQYREITDTIAWEKSQQLSWRQSFSTPANRKRIIITATFSIIVMLPGTNIITFYFGDMLSQAGISDPTTQLEINIILTSWTLVVSLAGAWFADSLGRKTLCAISLAGQVVTFYILAGLTAVYGSSTDKSGIYGTIAMIFLYNASYAYGITPLTVLYPPEVLSYSLRSFGMGLYTLTTKLSGLLVTMAFPFALDAIGWKTYIINASADIVMLVGVLWYWVETRGLTLEEVDKVFDGVKHSDVPDLKAVTEGEVEVGSELLKTVSSNVENEEVVITKTK</sequence>
<dbReference type="RefSeq" id="XP_022507452.1">
    <property type="nucleotide sequence ID" value="XM_022660229.1"/>
</dbReference>
<evidence type="ECO:0000256" key="4">
    <source>
        <dbReference type="ARBA" id="ARBA00022692"/>
    </source>
</evidence>
<feature type="transmembrane region" description="Helical" evidence="7">
    <location>
        <begin position="282"/>
        <end position="305"/>
    </location>
</feature>
<comment type="similarity">
    <text evidence="2">Belongs to the major facilitator superfamily. Sugar transporter (TC 2.A.1.1) family.</text>
</comment>
<evidence type="ECO:0000256" key="7">
    <source>
        <dbReference type="SAM" id="Phobius"/>
    </source>
</evidence>
<feature type="transmembrane region" description="Helical" evidence="7">
    <location>
        <begin position="259"/>
        <end position="276"/>
    </location>
</feature>
<evidence type="ECO:0000256" key="3">
    <source>
        <dbReference type="ARBA" id="ARBA00022448"/>
    </source>
</evidence>
<feature type="transmembrane region" description="Helical" evidence="7">
    <location>
        <begin position="184"/>
        <end position="203"/>
    </location>
</feature>
<evidence type="ECO:0000256" key="5">
    <source>
        <dbReference type="ARBA" id="ARBA00022989"/>
    </source>
</evidence>